<evidence type="ECO:0000313" key="2">
    <source>
        <dbReference type="Proteomes" id="UP001066276"/>
    </source>
</evidence>
<gene>
    <name evidence="1" type="ORF">NDU88_000381</name>
</gene>
<reference evidence="1" key="1">
    <citation type="journal article" date="2022" name="bioRxiv">
        <title>Sequencing and chromosome-scale assembly of the giantPleurodeles waltlgenome.</title>
        <authorList>
            <person name="Brown T."/>
            <person name="Elewa A."/>
            <person name="Iarovenko S."/>
            <person name="Subramanian E."/>
            <person name="Araus A.J."/>
            <person name="Petzold A."/>
            <person name="Susuki M."/>
            <person name="Suzuki K.-i.T."/>
            <person name="Hayashi T."/>
            <person name="Toyoda A."/>
            <person name="Oliveira C."/>
            <person name="Osipova E."/>
            <person name="Leigh N.D."/>
            <person name="Simon A."/>
            <person name="Yun M.H."/>
        </authorList>
    </citation>
    <scope>NUCLEOTIDE SEQUENCE</scope>
    <source>
        <strain evidence="1">20211129_DDA</strain>
        <tissue evidence="1">Liver</tissue>
    </source>
</reference>
<name>A0AAV7S7C5_PLEWA</name>
<keyword evidence="2" id="KW-1185">Reference proteome</keyword>
<protein>
    <submittedName>
        <fullName evidence="1">Uncharacterized protein</fullName>
    </submittedName>
</protein>
<dbReference type="EMBL" id="JANPWB010000008">
    <property type="protein sequence ID" value="KAJ1159877.1"/>
    <property type="molecule type" value="Genomic_DNA"/>
</dbReference>
<proteinExistence type="predicted"/>
<accession>A0AAV7S7C5</accession>
<comment type="caution">
    <text evidence="1">The sequence shown here is derived from an EMBL/GenBank/DDBJ whole genome shotgun (WGS) entry which is preliminary data.</text>
</comment>
<dbReference type="Proteomes" id="UP001066276">
    <property type="component" value="Chromosome 4_2"/>
</dbReference>
<evidence type="ECO:0000313" key="1">
    <source>
        <dbReference type="EMBL" id="KAJ1159877.1"/>
    </source>
</evidence>
<organism evidence="1 2">
    <name type="scientific">Pleurodeles waltl</name>
    <name type="common">Iberian ribbed newt</name>
    <dbReference type="NCBI Taxonomy" id="8319"/>
    <lineage>
        <taxon>Eukaryota</taxon>
        <taxon>Metazoa</taxon>
        <taxon>Chordata</taxon>
        <taxon>Craniata</taxon>
        <taxon>Vertebrata</taxon>
        <taxon>Euteleostomi</taxon>
        <taxon>Amphibia</taxon>
        <taxon>Batrachia</taxon>
        <taxon>Caudata</taxon>
        <taxon>Salamandroidea</taxon>
        <taxon>Salamandridae</taxon>
        <taxon>Pleurodelinae</taxon>
        <taxon>Pleurodeles</taxon>
    </lineage>
</organism>
<dbReference type="AlphaFoldDB" id="A0AAV7S7C5"/>
<sequence>MVDCHGPKTIQLNKMDKYAVVVATTGLEVEGGRDATPPTEMAPSQEPSLREIMAVIKDLRGAIESKLDAITINVILLRADFKKMTKKMAVAETCITTLQASTKKLEALVLCLTNENALNTAKLEDQDGRDRRYNMIGEGP</sequence>